<accession>A0A2S6NGV4</accession>
<gene>
    <name evidence="1" type="ORF">CCR94_00780</name>
</gene>
<evidence type="ECO:0000313" key="1">
    <source>
        <dbReference type="EMBL" id="PPQ33789.1"/>
    </source>
</evidence>
<evidence type="ECO:0000313" key="2">
    <source>
        <dbReference type="Proteomes" id="UP000239089"/>
    </source>
</evidence>
<proteinExistence type="predicted"/>
<dbReference type="RefSeq" id="WP_104505988.1">
    <property type="nucleotide sequence ID" value="NZ_JACIGC010000001.1"/>
</dbReference>
<dbReference type="OrthoDB" id="9957207at2"/>
<keyword evidence="2" id="KW-1185">Reference proteome</keyword>
<dbReference type="AlphaFoldDB" id="A0A2S6NGV4"/>
<organism evidence="1 2">
    <name type="scientific">Rhodoblastus sphagnicola</name>
    <dbReference type="NCBI Taxonomy" id="333368"/>
    <lineage>
        <taxon>Bacteria</taxon>
        <taxon>Pseudomonadati</taxon>
        <taxon>Pseudomonadota</taxon>
        <taxon>Alphaproteobacteria</taxon>
        <taxon>Hyphomicrobiales</taxon>
        <taxon>Rhodoblastaceae</taxon>
        <taxon>Rhodoblastus</taxon>
    </lineage>
</organism>
<comment type="caution">
    <text evidence="1">The sequence shown here is derived from an EMBL/GenBank/DDBJ whole genome shotgun (WGS) entry which is preliminary data.</text>
</comment>
<sequence>MSEPALRLAVLLAIVFTCLAVIEETMYLAISVFNTPLLALAPIVVVLGFLIYVGRRNLLATHRRFLDGGE</sequence>
<protein>
    <submittedName>
        <fullName evidence="1">Uncharacterized protein</fullName>
    </submittedName>
</protein>
<reference evidence="1 2" key="1">
    <citation type="journal article" date="2018" name="Arch. Microbiol.">
        <title>New insights into the metabolic potential of the phototrophic purple bacterium Rhodopila globiformis DSM 161(T) from its draft genome sequence and evidence for a vanadium-dependent nitrogenase.</title>
        <authorList>
            <person name="Imhoff J.F."/>
            <person name="Rahn T."/>
            <person name="Kunzel S."/>
            <person name="Neulinger S.C."/>
        </authorList>
    </citation>
    <scope>NUCLEOTIDE SEQUENCE [LARGE SCALE GENOMIC DNA]</scope>
    <source>
        <strain evidence="1 2">DSM 16996</strain>
    </source>
</reference>
<name>A0A2S6NGV4_9HYPH</name>
<dbReference type="Proteomes" id="UP000239089">
    <property type="component" value="Unassembled WGS sequence"/>
</dbReference>
<dbReference type="EMBL" id="NHSJ01000013">
    <property type="protein sequence ID" value="PPQ33789.1"/>
    <property type="molecule type" value="Genomic_DNA"/>
</dbReference>